<evidence type="ECO:0000256" key="1">
    <source>
        <dbReference type="ARBA" id="ARBA00004651"/>
    </source>
</evidence>
<dbReference type="Pfam" id="PF07681">
    <property type="entry name" value="DoxX"/>
    <property type="match status" value="1"/>
</dbReference>
<dbReference type="EMBL" id="FUZU01000003">
    <property type="protein sequence ID" value="SKC82821.1"/>
    <property type="molecule type" value="Genomic_DNA"/>
</dbReference>
<feature type="transmembrane region" description="Helical" evidence="7">
    <location>
        <begin position="43"/>
        <end position="65"/>
    </location>
</feature>
<name>A0A1T5M3J0_9BACT</name>
<feature type="transmembrane region" description="Helical" evidence="7">
    <location>
        <begin position="109"/>
        <end position="127"/>
    </location>
</feature>
<keyword evidence="5 7" id="KW-1133">Transmembrane helix</keyword>
<sequence>MKFHNDDLARLILRLTCGGILLFHGIFKVFVDIQHVKNLVTAAGLPAVVAYGSIIGECIAPIFVIIGFKTRLAALVIAINMFMTIWVAHRDIALKLNDYGGWMIETNMLFMLTALAIFFTGAGRYSLSKGKGLWD</sequence>
<evidence type="ECO:0000256" key="2">
    <source>
        <dbReference type="ARBA" id="ARBA00006679"/>
    </source>
</evidence>
<evidence type="ECO:0000313" key="8">
    <source>
        <dbReference type="EMBL" id="SKC82821.1"/>
    </source>
</evidence>
<accession>A0A1T5M3J0</accession>
<dbReference type="PANTHER" id="PTHR33452:SF1">
    <property type="entry name" value="INNER MEMBRANE PROTEIN YPHA-RELATED"/>
    <property type="match status" value="1"/>
</dbReference>
<dbReference type="InterPro" id="IPR051907">
    <property type="entry name" value="DoxX-like_oxidoreductase"/>
</dbReference>
<dbReference type="AlphaFoldDB" id="A0A1T5M3J0"/>
<comment type="similarity">
    <text evidence="2">Belongs to the DoxX family.</text>
</comment>
<evidence type="ECO:0000256" key="7">
    <source>
        <dbReference type="SAM" id="Phobius"/>
    </source>
</evidence>
<evidence type="ECO:0000313" key="9">
    <source>
        <dbReference type="Proteomes" id="UP000190961"/>
    </source>
</evidence>
<dbReference type="Proteomes" id="UP000190961">
    <property type="component" value="Unassembled WGS sequence"/>
</dbReference>
<dbReference type="RefSeq" id="WP_079688818.1">
    <property type="nucleotide sequence ID" value="NZ_FUZU01000003.1"/>
</dbReference>
<dbReference type="GO" id="GO:0005886">
    <property type="term" value="C:plasma membrane"/>
    <property type="evidence" value="ECO:0007669"/>
    <property type="project" value="UniProtKB-SubCell"/>
</dbReference>
<keyword evidence="3" id="KW-1003">Cell membrane</keyword>
<gene>
    <name evidence="8" type="ORF">SAMN05660236_4278</name>
</gene>
<proteinExistence type="inferred from homology"/>
<feature type="transmembrane region" description="Helical" evidence="7">
    <location>
        <begin position="72"/>
        <end position="89"/>
    </location>
</feature>
<evidence type="ECO:0000256" key="5">
    <source>
        <dbReference type="ARBA" id="ARBA00022989"/>
    </source>
</evidence>
<evidence type="ECO:0000256" key="6">
    <source>
        <dbReference type="ARBA" id="ARBA00023136"/>
    </source>
</evidence>
<dbReference type="OrthoDB" id="280866at2"/>
<feature type="transmembrane region" description="Helical" evidence="7">
    <location>
        <begin position="12"/>
        <end position="31"/>
    </location>
</feature>
<evidence type="ECO:0000256" key="4">
    <source>
        <dbReference type="ARBA" id="ARBA00022692"/>
    </source>
</evidence>
<dbReference type="InterPro" id="IPR032808">
    <property type="entry name" value="DoxX"/>
</dbReference>
<evidence type="ECO:0000256" key="3">
    <source>
        <dbReference type="ARBA" id="ARBA00022475"/>
    </source>
</evidence>
<comment type="subcellular location">
    <subcellularLocation>
        <location evidence="1">Cell membrane</location>
        <topology evidence="1">Multi-pass membrane protein</topology>
    </subcellularLocation>
</comment>
<keyword evidence="6 7" id="KW-0472">Membrane</keyword>
<keyword evidence="9" id="KW-1185">Reference proteome</keyword>
<reference evidence="8 9" key="1">
    <citation type="submission" date="2017-02" db="EMBL/GenBank/DDBJ databases">
        <authorList>
            <person name="Peterson S.W."/>
        </authorList>
    </citation>
    <scope>NUCLEOTIDE SEQUENCE [LARGE SCALE GENOMIC DNA]</scope>
    <source>
        <strain evidence="8 9">DSM 25262</strain>
    </source>
</reference>
<protein>
    <submittedName>
        <fullName evidence="8">Putative oxidoreductase</fullName>
    </submittedName>
</protein>
<keyword evidence="4 7" id="KW-0812">Transmembrane</keyword>
<dbReference type="PANTHER" id="PTHR33452">
    <property type="entry name" value="OXIDOREDUCTASE CATD-RELATED"/>
    <property type="match status" value="1"/>
</dbReference>
<dbReference type="STRING" id="688867.SAMN05660236_4278"/>
<organism evidence="8 9">
    <name type="scientific">Ohtaekwangia koreensis</name>
    <dbReference type="NCBI Taxonomy" id="688867"/>
    <lineage>
        <taxon>Bacteria</taxon>
        <taxon>Pseudomonadati</taxon>
        <taxon>Bacteroidota</taxon>
        <taxon>Cytophagia</taxon>
        <taxon>Cytophagales</taxon>
        <taxon>Fulvivirgaceae</taxon>
        <taxon>Ohtaekwangia</taxon>
    </lineage>
</organism>